<feature type="transmembrane region" description="Helical" evidence="6">
    <location>
        <begin position="20"/>
        <end position="42"/>
    </location>
</feature>
<evidence type="ECO:0000313" key="7">
    <source>
        <dbReference type="EMBL" id="MXQ52423.1"/>
    </source>
</evidence>
<comment type="caution">
    <text evidence="7">The sequence shown here is derived from an EMBL/GenBank/DDBJ whole genome shotgun (WGS) entry which is preliminary data.</text>
</comment>
<reference evidence="7 8" key="1">
    <citation type="submission" date="2019-12" db="EMBL/GenBank/DDBJ databases">
        <title>Whole-genome analyses of novel actinobacteria.</title>
        <authorList>
            <person name="Sahin N."/>
            <person name="Saygin H."/>
        </authorList>
    </citation>
    <scope>NUCLEOTIDE SEQUENCE [LARGE SCALE GENOMIC DNA]</scope>
    <source>
        <strain evidence="7 8">KC615</strain>
    </source>
</reference>
<evidence type="ECO:0000313" key="8">
    <source>
        <dbReference type="Proteomes" id="UP000430692"/>
    </source>
</evidence>
<feature type="transmembrane region" description="Helical" evidence="6">
    <location>
        <begin position="189"/>
        <end position="217"/>
    </location>
</feature>
<accession>A0A6I4VN38</accession>
<feature type="transmembrane region" description="Helical" evidence="6">
    <location>
        <begin position="126"/>
        <end position="145"/>
    </location>
</feature>
<evidence type="ECO:0000256" key="4">
    <source>
        <dbReference type="ARBA" id="ARBA00022989"/>
    </source>
</evidence>
<evidence type="ECO:0000256" key="1">
    <source>
        <dbReference type="ARBA" id="ARBA00004651"/>
    </source>
</evidence>
<keyword evidence="3 6" id="KW-0812">Transmembrane</keyword>
<dbReference type="RefSeq" id="WP_160799447.1">
    <property type="nucleotide sequence ID" value="NZ_WUUL01000001.1"/>
</dbReference>
<name>A0A6I4VN38_9BACL</name>
<keyword evidence="4 6" id="KW-1133">Transmembrane helix</keyword>
<comment type="subcellular location">
    <subcellularLocation>
        <location evidence="1">Cell membrane</location>
        <topology evidence="1">Multi-pass membrane protein</topology>
    </subcellularLocation>
</comment>
<feature type="transmembrane region" description="Helical" evidence="6">
    <location>
        <begin position="157"/>
        <end position="177"/>
    </location>
</feature>
<organism evidence="7 8">
    <name type="scientific">Shimazuella alba</name>
    <dbReference type="NCBI Taxonomy" id="2690964"/>
    <lineage>
        <taxon>Bacteria</taxon>
        <taxon>Bacillati</taxon>
        <taxon>Bacillota</taxon>
        <taxon>Bacilli</taxon>
        <taxon>Bacillales</taxon>
        <taxon>Thermoactinomycetaceae</taxon>
        <taxon>Shimazuella</taxon>
    </lineage>
</organism>
<protein>
    <submittedName>
        <fullName evidence="7">Cytochrome c oxidase assembly factor CtaG</fullName>
    </submittedName>
</protein>
<feature type="transmembrane region" description="Helical" evidence="6">
    <location>
        <begin position="54"/>
        <end position="75"/>
    </location>
</feature>
<keyword evidence="2" id="KW-1003">Cell membrane</keyword>
<dbReference type="Pfam" id="PF09678">
    <property type="entry name" value="Caa3_CtaG"/>
    <property type="match status" value="1"/>
</dbReference>
<sequence length="283" mass="32447">MNGSQFFQLFLYASNWDIVLNLVFIAIALVYILLTGPLVKYIPGATKVKGIHRLSFILGLLFFYFAEGSPISLLSHELFSMHMTQMTIMYIVMPPLLLLGIPGWFVRPLFKIKLFRGLLTFFTRPLIILFVFNGLLSIYHVPAVFNFIMESHLYHNISHTILLLAALCMWWPVICPVQELDKVKPLHKLGYIFANGVLLTPACALIMFADATIYPMYSQVSTFSIMTPLQDQQTGGVIMKITQEVVYITAIALVFSRWFKIQREQDEKELLEWKKSQLATDKP</sequence>
<dbReference type="Proteomes" id="UP000430692">
    <property type="component" value="Unassembled WGS sequence"/>
</dbReference>
<proteinExistence type="predicted"/>
<gene>
    <name evidence="7" type="ORF">GSM42_01370</name>
</gene>
<dbReference type="GO" id="GO:0005886">
    <property type="term" value="C:plasma membrane"/>
    <property type="evidence" value="ECO:0007669"/>
    <property type="project" value="UniProtKB-SubCell"/>
</dbReference>
<evidence type="ECO:0000256" key="2">
    <source>
        <dbReference type="ARBA" id="ARBA00022475"/>
    </source>
</evidence>
<dbReference type="AlphaFoldDB" id="A0A6I4VN38"/>
<dbReference type="EMBL" id="WUUL01000001">
    <property type="protein sequence ID" value="MXQ52423.1"/>
    <property type="molecule type" value="Genomic_DNA"/>
</dbReference>
<evidence type="ECO:0000256" key="6">
    <source>
        <dbReference type="SAM" id="Phobius"/>
    </source>
</evidence>
<feature type="transmembrane region" description="Helical" evidence="6">
    <location>
        <begin position="87"/>
        <end position="106"/>
    </location>
</feature>
<keyword evidence="5 6" id="KW-0472">Membrane</keyword>
<feature type="transmembrane region" description="Helical" evidence="6">
    <location>
        <begin position="237"/>
        <end position="259"/>
    </location>
</feature>
<keyword evidence="8" id="KW-1185">Reference proteome</keyword>
<evidence type="ECO:0000256" key="5">
    <source>
        <dbReference type="ARBA" id="ARBA00023136"/>
    </source>
</evidence>
<evidence type="ECO:0000256" key="3">
    <source>
        <dbReference type="ARBA" id="ARBA00022692"/>
    </source>
</evidence>
<dbReference type="InterPro" id="IPR019108">
    <property type="entry name" value="Caa3_assmbl_CtaG-rel"/>
</dbReference>